<gene>
    <name evidence="3" type="ORF">J2S08_000889</name>
</gene>
<feature type="transmembrane region" description="Helical" evidence="2">
    <location>
        <begin position="20"/>
        <end position="42"/>
    </location>
</feature>
<dbReference type="InterPro" id="IPR014196">
    <property type="entry name" value="SpoIIM"/>
</dbReference>
<protein>
    <recommendedName>
        <fullName evidence="1">Stage II sporulation protein M</fullName>
    </recommendedName>
</protein>
<evidence type="ECO:0000256" key="2">
    <source>
        <dbReference type="SAM" id="Phobius"/>
    </source>
</evidence>
<comment type="function">
    <text evidence="1">Required for complete septum migration and engulfment of the forespore compartment during sporulation. Required for stabilizing and recruiting of SpoIIP to the septal membrane.</text>
</comment>
<name>A0ABT9WPB6_9BACI</name>
<evidence type="ECO:0000313" key="4">
    <source>
        <dbReference type="Proteomes" id="UP001223586"/>
    </source>
</evidence>
<dbReference type="Proteomes" id="UP001223586">
    <property type="component" value="Unassembled WGS sequence"/>
</dbReference>
<feature type="transmembrane region" description="Helical" evidence="2">
    <location>
        <begin position="140"/>
        <end position="160"/>
    </location>
</feature>
<feature type="transmembrane region" description="Helical" evidence="2">
    <location>
        <begin position="113"/>
        <end position="134"/>
    </location>
</feature>
<comment type="caution">
    <text evidence="3">The sequence shown here is derived from an EMBL/GenBank/DDBJ whole genome shotgun (WGS) entry which is preliminary data.</text>
</comment>
<dbReference type="EMBL" id="JAUSTT010000004">
    <property type="protein sequence ID" value="MDQ0175055.1"/>
    <property type="molecule type" value="Genomic_DNA"/>
</dbReference>
<comment type="subunit">
    <text evidence="1">Component of the MPD complex composed of SpoIIM, SpoIIP and SpoIID.</text>
</comment>
<evidence type="ECO:0000256" key="1">
    <source>
        <dbReference type="PIRNR" id="PIRNR038973"/>
    </source>
</evidence>
<dbReference type="InterPro" id="IPR002798">
    <property type="entry name" value="SpoIIM-like"/>
</dbReference>
<keyword evidence="1" id="KW-1003">Cell membrane</keyword>
<dbReference type="PIRSF" id="PIRSF038973">
    <property type="entry name" value="SpoIIM"/>
    <property type="match status" value="1"/>
</dbReference>
<reference evidence="3 4" key="1">
    <citation type="submission" date="2023-07" db="EMBL/GenBank/DDBJ databases">
        <title>Genomic Encyclopedia of Type Strains, Phase IV (KMG-IV): sequencing the most valuable type-strain genomes for metagenomic binning, comparative biology and taxonomic classification.</title>
        <authorList>
            <person name="Goeker M."/>
        </authorList>
    </citation>
    <scope>NUCLEOTIDE SEQUENCE [LARGE SCALE GENOMIC DNA]</scope>
    <source>
        <strain evidence="3 4">DSM 23837</strain>
    </source>
</reference>
<comment type="subcellular location">
    <subcellularLocation>
        <location evidence="1">Cell membrane</location>
        <topology evidence="1">Multi-pass membrane protein</topology>
    </subcellularLocation>
    <text evidence="1">Localizes to the sporulation septum and to the second division site within the mother cell. Before the start of engulfment localizes to the septal midpoint, then spreads throughout the septum prior to becoming enriched at the leading edge of the engulfing membrane, where it remains until the completion of membrane migration. Some remain partially trapped at the septum during engulfment and upon completion of engulfment become dispersed in the outer forespore membrane. Localization of the MPD complex to the septal membrane is dependent on SpoIIB.</text>
</comment>
<accession>A0ABT9WPB6</accession>
<feature type="transmembrane region" description="Helical" evidence="2">
    <location>
        <begin position="83"/>
        <end position="106"/>
    </location>
</feature>
<keyword evidence="1 2" id="KW-0812">Transmembrane</keyword>
<dbReference type="RefSeq" id="WP_307227041.1">
    <property type="nucleotide sequence ID" value="NZ_JAUSTT010000004.1"/>
</dbReference>
<dbReference type="Pfam" id="PF01944">
    <property type="entry name" value="SpoIIM"/>
    <property type="match status" value="1"/>
</dbReference>
<keyword evidence="1" id="KW-0749">Sporulation</keyword>
<feature type="transmembrane region" description="Helical" evidence="2">
    <location>
        <begin position="180"/>
        <end position="201"/>
    </location>
</feature>
<dbReference type="NCBIfam" id="TIGR02831">
    <property type="entry name" value="spo_II_M"/>
    <property type="match status" value="1"/>
</dbReference>
<sequence length="215" mass="24262">MQKNILSQFIARHVREYSSIYLFIMVLFLMGVIFGAIIVNSLSLSQKGDLFFYLNQFFDQVAEGKVAQSDDLFRLSFWHNAKYLGLIWILGISIIGLPIILILLFLKGIVVGFSVGFLVHQMGWNGFLLAFVAVLPQNLFMIPLFIYMSAISVGLSLLIIRKIFMKKTFTFPIMPVMMRYLIAFILVIAFVGAAAGLEAYLSPYMMKSVLQSTAS</sequence>
<keyword evidence="4" id="KW-1185">Reference proteome</keyword>
<evidence type="ECO:0000313" key="3">
    <source>
        <dbReference type="EMBL" id="MDQ0175055.1"/>
    </source>
</evidence>
<keyword evidence="2" id="KW-1133">Transmembrane helix</keyword>
<organism evidence="3 4">
    <name type="scientific">Bacillus chungangensis</name>
    <dbReference type="NCBI Taxonomy" id="587633"/>
    <lineage>
        <taxon>Bacteria</taxon>
        <taxon>Bacillati</taxon>
        <taxon>Bacillota</taxon>
        <taxon>Bacilli</taxon>
        <taxon>Bacillales</taxon>
        <taxon>Bacillaceae</taxon>
        <taxon>Bacillus</taxon>
    </lineage>
</organism>
<proteinExistence type="predicted"/>
<keyword evidence="1 2" id="KW-0472">Membrane</keyword>